<dbReference type="AlphaFoldDB" id="A0A7H2BH17"/>
<dbReference type="KEGG" id="rama:IDM48_05855"/>
<dbReference type="RefSeq" id="WP_145176818.1">
    <property type="nucleotide sequence ID" value="NZ_CP061538.1"/>
</dbReference>
<name>A0A7H2BH17_9MICC</name>
<accession>A0A7H2BH17</accession>
<dbReference type="Proteomes" id="UP000516421">
    <property type="component" value="Chromosome"/>
</dbReference>
<organism evidence="2 3">
    <name type="scientific">Rothia amarae</name>
    <dbReference type="NCBI Taxonomy" id="169480"/>
    <lineage>
        <taxon>Bacteria</taxon>
        <taxon>Bacillati</taxon>
        <taxon>Actinomycetota</taxon>
        <taxon>Actinomycetes</taxon>
        <taxon>Micrococcales</taxon>
        <taxon>Micrococcaceae</taxon>
        <taxon>Rothia</taxon>
    </lineage>
</organism>
<feature type="region of interest" description="Disordered" evidence="1">
    <location>
        <begin position="244"/>
        <end position="263"/>
    </location>
</feature>
<evidence type="ECO:0000313" key="2">
    <source>
        <dbReference type="EMBL" id="QNV38963.1"/>
    </source>
</evidence>
<evidence type="ECO:0000313" key="3">
    <source>
        <dbReference type="Proteomes" id="UP000516421"/>
    </source>
</evidence>
<gene>
    <name evidence="2" type="ORF">IDM48_05855</name>
</gene>
<keyword evidence="3" id="KW-1185">Reference proteome</keyword>
<sequence>MTNSVSILQNLPYPLMARANSRNEQLMRMHLLPPEQAKFSEGNFSDVVIQQAQEKLIDIQQIARSTGEQERLIKDHQLQHIYKNMYTLPHITLTPLLKAQAIQSAEPVLAKRNQRISRLTAAWIWGYLHQRPPLLYVDFERSCRINRTTPGREHMRFRQVHFTPFDYVQLDKLYIATPRKIALDLLTVGEVSLECSEEKLLEDILTDGAHNGCRTSTLLYVLKETKYIRNRERAQQWLQDFEDKQNQFNTAEPASDKARSREL</sequence>
<protein>
    <submittedName>
        <fullName evidence="2">Uncharacterized protein</fullName>
    </submittedName>
</protein>
<feature type="compositionally biased region" description="Basic and acidic residues" evidence="1">
    <location>
        <begin position="254"/>
        <end position="263"/>
    </location>
</feature>
<proteinExistence type="predicted"/>
<dbReference type="EMBL" id="CP061538">
    <property type="protein sequence ID" value="QNV38963.1"/>
    <property type="molecule type" value="Genomic_DNA"/>
</dbReference>
<evidence type="ECO:0000256" key="1">
    <source>
        <dbReference type="SAM" id="MobiDB-lite"/>
    </source>
</evidence>
<reference evidence="2 3" key="1">
    <citation type="submission" date="2020-09" db="EMBL/GenBank/DDBJ databases">
        <title>Investigation of environmental microbe.</title>
        <authorList>
            <person name="Ou Y."/>
            <person name="Kang Q."/>
        </authorList>
    </citation>
    <scope>NUCLEOTIDE SEQUENCE [LARGE SCALE GENOMIC DNA]</scope>
    <source>
        <strain evidence="2 3">KJZ-9</strain>
    </source>
</reference>